<evidence type="ECO:0000256" key="5">
    <source>
        <dbReference type="ARBA" id="ARBA00023027"/>
    </source>
</evidence>
<feature type="domain" description="Mannitol dehydrogenase N-terminal" evidence="8">
    <location>
        <begin position="44"/>
        <end position="291"/>
    </location>
</feature>
<comment type="caution">
    <text evidence="10">The sequence shown here is derived from an EMBL/GenBank/DDBJ whole genome shotgun (WGS) entry which is preliminary data.</text>
</comment>
<dbReference type="Gene3D" id="3.40.50.720">
    <property type="entry name" value="NAD(P)-binding Rossmann-like Domain"/>
    <property type="match status" value="1"/>
</dbReference>
<evidence type="ECO:0000256" key="4">
    <source>
        <dbReference type="ARBA" id="ARBA00023002"/>
    </source>
</evidence>
<dbReference type="Pfam" id="PF01232">
    <property type="entry name" value="Mannitol_dh"/>
    <property type="match status" value="1"/>
</dbReference>
<dbReference type="InterPro" id="IPR023027">
    <property type="entry name" value="Mannitol_DH_CS"/>
</dbReference>
<dbReference type="PATRIC" id="fig|584657.3.peg.3031"/>
<dbReference type="AlphaFoldDB" id="W9GIX0"/>
<dbReference type="PROSITE" id="PS00974">
    <property type="entry name" value="MANNITOL_DHGENASE"/>
    <property type="match status" value="1"/>
</dbReference>
<dbReference type="InterPro" id="IPR036291">
    <property type="entry name" value="NAD(P)-bd_dom_sf"/>
</dbReference>
<organism evidence="10 11">
    <name type="scientific">Intrasporangium chromatireducens Q5-1</name>
    <dbReference type="NCBI Taxonomy" id="584657"/>
    <lineage>
        <taxon>Bacteria</taxon>
        <taxon>Bacillati</taxon>
        <taxon>Actinomycetota</taxon>
        <taxon>Actinomycetes</taxon>
        <taxon>Micrococcales</taxon>
        <taxon>Intrasporangiaceae</taxon>
        <taxon>Intrasporangium</taxon>
    </lineage>
</organism>
<dbReference type="InterPro" id="IPR013118">
    <property type="entry name" value="Mannitol_DH_C"/>
</dbReference>
<dbReference type="EMBL" id="AWQS01000148">
    <property type="protein sequence ID" value="EWT05087.1"/>
    <property type="molecule type" value="Genomic_DNA"/>
</dbReference>
<evidence type="ECO:0000313" key="10">
    <source>
        <dbReference type="EMBL" id="EWT05087.1"/>
    </source>
</evidence>
<feature type="compositionally biased region" description="Basic and acidic residues" evidence="7">
    <location>
        <begin position="26"/>
        <end position="35"/>
    </location>
</feature>
<accession>W9GIX0</accession>
<comment type="catalytic activity">
    <reaction evidence="6">
        <text>D-mannitol 1-phosphate + NAD(+) = beta-D-fructose 6-phosphate + NADH + H(+)</text>
        <dbReference type="Rhea" id="RHEA:19661"/>
        <dbReference type="ChEBI" id="CHEBI:15378"/>
        <dbReference type="ChEBI" id="CHEBI:57540"/>
        <dbReference type="ChEBI" id="CHEBI:57634"/>
        <dbReference type="ChEBI" id="CHEBI:57945"/>
        <dbReference type="ChEBI" id="CHEBI:61381"/>
        <dbReference type="EC" id="1.1.1.17"/>
    </reaction>
</comment>
<dbReference type="EC" id="1.1.1.17" evidence="2"/>
<name>W9GIX0_9MICO</name>
<gene>
    <name evidence="10" type="ORF">N864_07495</name>
</gene>
<dbReference type="InterPro" id="IPR008927">
    <property type="entry name" value="6-PGluconate_DH-like_C_sf"/>
</dbReference>
<evidence type="ECO:0000256" key="3">
    <source>
        <dbReference type="ARBA" id="ARBA00016219"/>
    </source>
</evidence>
<dbReference type="OrthoDB" id="271711at2"/>
<dbReference type="InterPro" id="IPR000669">
    <property type="entry name" value="Mannitol_DH"/>
</dbReference>
<dbReference type="GO" id="GO:0019594">
    <property type="term" value="P:mannitol metabolic process"/>
    <property type="evidence" value="ECO:0007669"/>
    <property type="project" value="InterPro"/>
</dbReference>
<evidence type="ECO:0000259" key="8">
    <source>
        <dbReference type="Pfam" id="PF01232"/>
    </source>
</evidence>
<dbReference type="GO" id="GO:0008926">
    <property type="term" value="F:mannitol-1-phosphate 5-dehydrogenase activity"/>
    <property type="evidence" value="ECO:0007669"/>
    <property type="project" value="UniProtKB-EC"/>
</dbReference>
<dbReference type="Gene3D" id="1.10.1040.10">
    <property type="entry name" value="N-(1-d-carboxylethyl)-l-norvaline Dehydrogenase, domain 2"/>
    <property type="match status" value="1"/>
</dbReference>
<dbReference type="RefSeq" id="WP_081793917.1">
    <property type="nucleotide sequence ID" value="NZ_AWQS01000148.1"/>
</dbReference>
<dbReference type="InterPro" id="IPR013328">
    <property type="entry name" value="6PGD_dom2"/>
</dbReference>
<dbReference type="Pfam" id="PF08125">
    <property type="entry name" value="Mannitol_dh_C"/>
    <property type="match status" value="1"/>
</dbReference>
<protein>
    <recommendedName>
        <fullName evidence="3">Mannitol-1-phosphate 5-dehydrogenase</fullName>
        <ecNumber evidence="2">1.1.1.17</ecNumber>
    </recommendedName>
</protein>
<keyword evidence="5" id="KW-0520">NAD</keyword>
<feature type="compositionally biased region" description="Low complexity" evidence="7">
    <location>
        <begin position="8"/>
        <end position="25"/>
    </location>
</feature>
<dbReference type="SUPFAM" id="SSF51735">
    <property type="entry name" value="NAD(P)-binding Rossmann-fold domains"/>
    <property type="match status" value="1"/>
</dbReference>
<evidence type="ECO:0000256" key="7">
    <source>
        <dbReference type="SAM" id="MobiDB-lite"/>
    </source>
</evidence>
<comment type="similarity">
    <text evidence="1">Belongs to the mannitol dehydrogenase family.</text>
</comment>
<dbReference type="InterPro" id="IPR050988">
    <property type="entry name" value="Mannitol_DH/Oxidoreductase"/>
</dbReference>
<feature type="domain" description="Mannitol dehydrogenase C-terminal" evidence="9">
    <location>
        <begin position="300"/>
        <end position="452"/>
    </location>
</feature>
<keyword evidence="11" id="KW-1185">Reference proteome</keyword>
<dbReference type="Proteomes" id="UP000019494">
    <property type="component" value="Unassembled WGS sequence"/>
</dbReference>
<keyword evidence="4" id="KW-0560">Oxidoreductase</keyword>
<dbReference type="InterPro" id="IPR013131">
    <property type="entry name" value="Mannitol_DH_N"/>
</dbReference>
<dbReference type="PANTHER" id="PTHR43362:SF1">
    <property type="entry name" value="MANNITOL DEHYDROGENASE 2-RELATED"/>
    <property type="match status" value="1"/>
</dbReference>
<evidence type="ECO:0000256" key="6">
    <source>
        <dbReference type="ARBA" id="ARBA00048615"/>
    </source>
</evidence>
<evidence type="ECO:0000256" key="1">
    <source>
        <dbReference type="ARBA" id="ARBA00006541"/>
    </source>
</evidence>
<feature type="region of interest" description="Disordered" evidence="7">
    <location>
        <begin position="1"/>
        <end position="41"/>
    </location>
</feature>
<evidence type="ECO:0000256" key="2">
    <source>
        <dbReference type="ARBA" id="ARBA00012939"/>
    </source>
</evidence>
<proteinExistence type="inferred from homology"/>
<evidence type="ECO:0000313" key="11">
    <source>
        <dbReference type="Proteomes" id="UP000019494"/>
    </source>
</evidence>
<dbReference type="SUPFAM" id="SSF48179">
    <property type="entry name" value="6-phosphogluconate dehydrogenase C-terminal domain-like"/>
    <property type="match status" value="1"/>
</dbReference>
<dbReference type="PRINTS" id="PR00084">
    <property type="entry name" value="MTLDHDRGNASE"/>
</dbReference>
<evidence type="ECO:0000259" key="9">
    <source>
        <dbReference type="Pfam" id="PF08125"/>
    </source>
</evidence>
<reference evidence="11" key="1">
    <citation type="submission" date="2013-08" db="EMBL/GenBank/DDBJ databases">
        <title>Intrasporangium oryzae NRRL B-24470.</title>
        <authorList>
            <person name="Liu H."/>
            <person name="Wang G."/>
        </authorList>
    </citation>
    <scope>NUCLEOTIDE SEQUENCE [LARGE SCALE GENOMIC DNA]</scope>
    <source>
        <strain evidence="11">Q5-1</strain>
    </source>
</reference>
<dbReference type="PANTHER" id="PTHR43362">
    <property type="entry name" value="MANNITOL DEHYDROGENASE DSF1-RELATED"/>
    <property type="match status" value="1"/>
</dbReference>
<sequence>MTANESYAAEPGPSAADAPAGSGSPEGRRLSRQTDGRPAAPVRHVHLGVGNFFRAHAAWYTEHAPDAGDWGIAAFTGRSPAVAEALAPQDGLYTLLIRGPKGARPEVISSLSAVHPAEDLEALRRYFADPAVAIVTSTVTEAGYRRNAAGGLNTDAPDVQADRAALTADPERGVVTTTPGKLVAGLLARRAAGAGPVALVPNDNVPENGEMVRRVVRDLARLVDESLVGWLDENVSFVTTMVDRITPRTADADRAEVLRQTGIDDPETVPTEPFTEWVLAGGFPAGRPGWDVPGARFVDDVKPFEQRKLWLLNGSHSLMAYAASILGHETVADAIADPEVLGWVEQWWDTAAPHLSLPPADVADYRQALLERYRNGQIRHLLAQIAADGSQKIPIRAVPVVRAELDAGRVAEGATRTVAAWIAHLRGHGAPVTDAHADEVRPLAEGSAREAVRRTLSWLGLDPDAQGGALADTVERQVADLEARAGS</sequence>